<sequence>VLHLVVDLKEMLLEDLSYAVEDLEDAESFFRVIDRLEKLRSYLSPNQAEMLTEAQAVRRSLTEDGPFINSVIKGSDNLTLIAS</sequence>
<feature type="non-terminal residue" evidence="1">
    <location>
        <position position="83"/>
    </location>
</feature>
<name>A0A392QFT2_9FABA</name>
<reference evidence="1 2" key="1">
    <citation type="journal article" date="2018" name="Front. Plant Sci.">
        <title>Red Clover (Trifolium pratense) and Zigzag Clover (T. medium) - A Picture of Genomic Similarities and Differences.</title>
        <authorList>
            <person name="Dluhosova J."/>
            <person name="Istvanek J."/>
            <person name="Nedelnik J."/>
            <person name="Repkova J."/>
        </authorList>
    </citation>
    <scope>NUCLEOTIDE SEQUENCE [LARGE SCALE GENOMIC DNA]</scope>
    <source>
        <strain evidence="2">cv. 10/8</strain>
        <tissue evidence="1">Leaf</tissue>
    </source>
</reference>
<dbReference type="Proteomes" id="UP000265520">
    <property type="component" value="Unassembled WGS sequence"/>
</dbReference>
<protein>
    <submittedName>
        <fullName evidence="1">Uncharacterized protein</fullName>
    </submittedName>
</protein>
<comment type="caution">
    <text evidence="1">The sequence shown here is derived from an EMBL/GenBank/DDBJ whole genome shotgun (WGS) entry which is preliminary data.</text>
</comment>
<organism evidence="1 2">
    <name type="scientific">Trifolium medium</name>
    <dbReference type="NCBI Taxonomy" id="97028"/>
    <lineage>
        <taxon>Eukaryota</taxon>
        <taxon>Viridiplantae</taxon>
        <taxon>Streptophyta</taxon>
        <taxon>Embryophyta</taxon>
        <taxon>Tracheophyta</taxon>
        <taxon>Spermatophyta</taxon>
        <taxon>Magnoliopsida</taxon>
        <taxon>eudicotyledons</taxon>
        <taxon>Gunneridae</taxon>
        <taxon>Pentapetalae</taxon>
        <taxon>rosids</taxon>
        <taxon>fabids</taxon>
        <taxon>Fabales</taxon>
        <taxon>Fabaceae</taxon>
        <taxon>Papilionoideae</taxon>
        <taxon>50 kb inversion clade</taxon>
        <taxon>NPAAA clade</taxon>
        <taxon>Hologalegina</taxon>
        <taxon>IRL clade</taxon>
        <taxon>Trifolieae</taxon>
        <taxon>Trifolium</taxon>
    </lineage>
</organism>
<accession>A0A392QFT2</accession>
<proteinExistence type="predicted"/>
<evidence type="ECO:0000313" key="2">
    <source>
        <dbReference type="Proteomes" id="UP000265520"/>
    </source>
</evidence>
<evidence type="ECO:0000313" key="1">
    <source>
        <dbReference type="EMBL" id="MCI22165.1"/>
    </source>
</evidence>
<dbReference type="EMBL" id="LXQA010128963">
    <property type="protein sequence ID" value="MCI22165.1"/>
    <property type="molecule type" value="Genomic_DNA"/>
</dbReference>
<feature type="non-terminal residue" evidence="1">
    <location>
        <position position="1"/>
    </location>
</feature>
<keyword evidence="2" id="KW-1185">Reference proteome</keyword>
<dbReference type="AlphaFoldDB" id="A0A392QFT2"/>